<keyword evidence="2" id="KW-0472">Membrane</keyword>
<dbReference type="Ensembl" id="ENSSCAT00000003881.1">
    <property type="protein sequence ID" value="ENSSCAP00000003323.1"/>
    <property type="gene ID" value="ENSSCAG00000002804.1"/>
</dbReference>
<dbReference type="Proteomes" id="UP000694409">
    <property type="component" value="Unassembled WGS sequence"/>
</dbReference>
<protein>
    <submittedName>
        <fullName evidence="4">Uncharacterized LOC108962060</fullName>
    </submittedName>
</protein>
<sequence>MSFLKVLLCVLLLASPLLGATSQPNCNGVVDFEACLGNTDQFCPENIPCLCKDEEPFCRCDYYRMGWKEYWYMGPKCNHLWNTLDFILVATLPGVALVIIVVVIFSAVYCLKMKKAGKQPKPPGIPIVPPRQEPRPPYSGAQQNPAFSTEFSPGHRHHQPAEDAWAGQIPKAVLKREDFNDASTPNERQNYSPMYAQPLRTADPASDYFPQSRAQLNEFDCPRKNLPYPVYPEARQYRRY</sequence>
<feature type="transmembrane region" description="Helical" evidence="2">
    <location>
        <begin position="86"/>
        <end position="111"/>
    </location>
</feature>
<gene>
    <name evidence="4" type="primary">LOC108962060</name>
</gene>
<reference evidence="4" key="1">
    <citation type="submission" date="2025-08" db="UniProtKB">
        <authorList>
            <consortium name="Ensembl"/>
        </authorList>
    </citation>
    <scope>IDENTIFICATION</scope>
</reference>
<dbReference type="OMA" id="REGWMEY"/>
<evidence type="ECO:0000313" key="4">
    <source>
        <dbReference type="Ensembl" id="ENSSCAP00000003323.1"/>
    </source>
</evidence>
<feature type="compositionally biased region" description="Polar residues" evidence="1">
    <location>
        <begin position="140"/>
        <end position="151"/>
    </location>
</feature>
<dbReference type="OrthoDB" id="9632766at2759"/>
<keyword evidence="2" id="KW-0812">Transmembrane</keyword>
<dbReference type="GeneTree" id="ENSGT00520000059318"/>
<feature type="chain" id="PRO_5034771790" evidence="3">
    <location>
        <begin position="23"/>
        <end position="240"/>
    </location>
</feature>
<organism evidence="4 5">
    <name type="scientific">Serinus canaria</name>
    <name type="common">Island canary</name>
    <name type="synonym">Fringilla canaria</name>
    <dbReference type="NCBI Taxonomy" id="9135"/>
    <lineage>
        <taxon>Eukaryota</taxon>
        <taxon>Metazoa</taxon>
        <taxon>Chordata</taxon>
        <taxon>Craniata</taxon>
        <taxon>Vertebrata</taxon>
        <taxon>Euteleostomi</taxon>
        <taxon>Archelosauria</taxon>
        <taxon>Archosauria</taxon>
        <taxon>Dinosauria</taxon>
        <taxon>Saurischia</taxon>
        <taxon>Theropoda</taxon>
        <taxon>Coelurosauria</taxon>
        <taxon>Aves</taxon>
        <taxon>Neognathae</taxon>
        <taxon>Neoaves</taxon>
        <taxon>Telluraves</taxon>
        <taxon>Australaves</taxon>
        <taxon>Passeriformes</taxon>
        <taxon>Passeroidea</taxon>
        <taxon>Fringillidae</taxon>
        <taxon>Carduelinae</taxon>
        <taxon>Serinus</taxon>
    </lineage>
</organism>
<reference evidence="4" key="2">
    <citation type="submission" date="2025-09" db="UniProtKB">
        <authorList>
            <consortium name="Ensembl"/>
        </authorList>
    </citation>
    <scope>IDENTIFICATION</scope>
</reference>
<feature type="region of interest" description="Disordered" evidence="1">
    <location>
        <begin position="116"/>
        <end position="160"/>
    </location>
</feature>
<evidence type="ECO:0000313" key="5">
    <source>
        <dbReference type="Proteomes" id="UP000694409"/>
    </source>
</evidence>
<accession>A0A8C9MH54</accession>
<evidence type="ECO:0000256" key="2">
    <source>
        <dbReference type="SAM" id="Phobius"/>
    </source>
</evidence>
<keyword evidence="3" id="KW-0732">Signal</keyword>
<proteinExistence type="predicted"/>
<dbReference type="KEGG" id="scan:108962060"/>
<keyword evidence="2" id="KW-1133">Transmembrane helix</keyword>
<keyword evidence="5" id="KW-1185">Reference proteome</keyword>
<dbReference type="AlphaFoldDB" id="A0A8C9MH54"/>
<feature type="compositionally biased region" description="Pro residues" evidence="1">
    <location>
        <begin position="120"/>
        <end position="137"/>
    </location>
</feature>
<evidence type="ECO:0000256" key="3">
    <source>
        <dbReference type="SAM" id="SignalP"/>
    </source>
</evidence>
<evidence type="ECO:0000256" key="1">
    <source>
        <dbReference type="SAM" id="MobiDB-lite"/>
    </source>
</evidence>
<name>A0A8C9MH54_SERCA</name>
<dbReference type="GeneID" id="108962060"/>
<feature type="signal peptide" evidence="3">
    <location>
        <begin position="1"/>
        <end position="22"/>
    </location>
</feature>